<dbReference type="PANTHER" id="PTHR34456:SF14">
    <property type="entry name" value="MITOVIRUS RNA-DEPENDENT RNA POLYMERASE"/>
    <property type="match status" value="1"/>
</dbReference>
<keyword evidence="1" id="KW-0812">Transmembrane</keyword>
<dbReference type="InterPro" id="IPR043502">
    <property type="entry name" value="DNA/RNA_pol_sf"/>
</dbReference>
<dbReference type="AlphaFoldDB" id="A0A8J5BVE5"/>
<accession>A0A8J5BVE5</accession>
<protein>
    <recommendedName>
        <fullName evidence="4">RNA-dependent RNA polymerase</fullName>
    </recommendedName>
</protein>
<geneLocation type="mitochondrion" evidence="2"/>
<organism evidence="2 3">
    <name type="scientific">Zingiber officinale</name>
    <name type="common">Ginger</name>
    <name type="synonym">Amomum zingiber</name>
    <dbReference type="NCBI Taxonomy" id="94328"/>
    <lineage>
        <taxon>Eukaryota</taxon>
        <taxon>Viridiplantae</taxon>
        <taxon>Streptophyta</taxon>
        <taxon>Embryophyta</taxon>
        <taxon>Tracheophyta</taxon>
        <taxon>Spermatophyta</taxon>
        <taxon>Magnoliopsida</taxon>
        <taxon>Liliopsida</taxon>
        <taxon>Zingiberales</taxon>
        <taxon>Zingiberaceae</taxon>
        <taxon>Zingiber</taxon>
    </lineage>
</organism>
<keyword evidence="1" id="KW-1133">Transmembrane helix</keyword>
<sequence length="529" mass="60650">MGADSSKKSVPIKSRAHPLLVPKYFCPKALNCSWSCASTICAVHLQQYYAGSSVIVGKSAVNVSLSRAGIPTIIPKHHRFIIMKRGDRGNRLVRVSLSWFSVCRVIPLAKRVSKATFDSISQPQQNMPQIKSLLGLRKENLTHLQRIYLPWIYEIPLFKGISWKPTWKTLPNDDRRYWKVPKPEPTVFTSLKYELAAFALSARFFYHRAEEWHPGNYVRQRLLHPVHNWAMRVLSRIPTDGTFNRPIHRLSRFKPFDVFSLDLSSATDRWPEVVLTALFTRLFGRALALCVVKGTLWCNVFWTHRPLLNKARYIHFAAGQPLGYYGSWALFSLSLNLMVWLAAWLVYPGRKAPFRKYALLGDDIVIADRDVAEKYKALLEILDVSISESKSIDSKTGAVEFAKQFWVDQIQVNLTPISAKAVLTSFELIGLCQFAEKYDPPISSILSCLIRLAGAGYRVRGRILSSSLSRRWKRLRVVADKCLSYYRLPVDWWLGRGNPLNPYLRGIIVDRVRSRFKPKQLVLVPKEHL</sequence>
<dbReference type="PANTHER" id="PTHR34456">
    <property type="entry name" value="MITOVIRUS RNA-DEPENDENT RNA POLYMERASE"/>
    <property type="match status" value="1"/>
</dbReference>
<evidence type="ECO:0000313" key="2">
    <source>
        <dbReference type="EMBL" id="KAG6467826.1"/>
    </source>
</evidence>
<evidence type="ECO:0008006" key="4">
    <source>
        <dbReference type="Google" id="ProtNLM"/>
    </source>
</evidence>
<evidence type="ECO:0000313" key="3">
    <source>
        <dbReference type="Proteomes" id="UP000734854"/>
    </source>
</evidence>
<keyword evidence="1" id="KW-0472">Membrane</keyword>
<dbReference type="SUPFAM" id="SSF56672">
    <property type="entry name" value="DNA/RNA polymerases"/>
    <property type="match status" value="1"/>
</dbReference>
<gene>
    <name evidence="2" type="ORF">ZIOFF_074348</name>
</gene>
<dbReference type="EMBL" id="JACMSC010000023">
    <property type="protein sequence ID" value="KAG6467826.1"/>
    <property type="molecule type" value="Genomic_DNA"/>
</dbReference>
<keyword evidence="3" id="KW-1185">Reference proteome</keyword>
<dbReference type="Proteomes" id="UP000734854">
    <property type="component" value="Unassembled WGS sequence"/>
</dbReference>
<dbReference type="Pfam" id="PF05919">
    <property type="entry name" value="Mitovir_RNA_pol"/>
    <property type="match status" value="1"/>
</dbReference>
<comment type="caution">
    <text evidence="2">The sequence shown here is derived from an EMBL/GenBank/DDBJ whole genome shotgun (WGS) entry which is preliminary data.</text>
</comment>
<name>A0A8J5BVE5_ZINOF</name>
<keyword evidence="2" id="KW-0496">Mitochondrion</keyword>
<feature type="transmembrane region" description="Helical" evidence="1">
    <location>
        <begin position="322"/>
        <end position="347"/>
    </location>
</feature>
<evidence type="ECO:0000256" key="1">
    <source>
        <dbReference type="SAM" id="Phobius"/>
    </source>
</evidence>
<reference evidence="2 3" key="1">
    <citation type="submission" date="2020-08" db="EMBL/GenBank/DDBJ databases">
        <title>Plant Genome Project.</title>
        <authorList>
            <person name="Zhang R.-G."/>
        </authorList>
    </citation>
    <scope>NUCLEOTIDE SEQUENCE [LARGE SCALE GENOMIC DNA]</scope>
    <source>
        <tissue evidence="2">Rhizome</tissue>
    </source>
</reference>
<dbReference type="InterPro" id="IPR008686">
    <property type="entry name" value="RNA_pol_mitovir"/>
</dbReference>
<proteinExistence type="predicted"/>